<comment type="caution">
    <text evidence="4">The sequence shown here is derived from an EMBL/GenBank/DDBJ whole genome shotgun (WGS) entry which is preliminary data.</text>
</comment>
<dbReference type="EMBL" id="SNRY01001390">
    <property type="protein sequence ID" value="KAA6331289.1"/>
    <property type="molecule type" value="Genomic_DNA"/>
</dbReference>
<gene>
    <name evidence="4" type="ORF">EZS27_020085</name>
</gene>
<dbReference type="InterPro" id="IPR032527">
    <property type="entry name" value="DUF4959"/>
</dbReference>
<dbReference type="Gene3D" id="2.60.120.260">
    <property type="entry name" value="Galactose-binding domain-like"/>
    <property type="match status" value="1"/>
</dbReference>
<organism evidence="4">
    <name type="scientific">termite gut metagenome</name>
    <dbReference type="NCBI Taxonomy" id="433724"/>
    <lineage>
        <taxon>unclassified sequences</taxon>
        <taxon>metagenomes</taxon>
        <taxon>organismal metagenomes</taxon>
    </lineage>
</organism>
<feature type="domain" description="DUF5000" evidence="2">
    <location>
        <begin position="253"/>
        <end position="386"/>
    </location>
</feature>
<reference evidence="4" key="1">
    <citation type="submission" date="2019-03" db="EMBL/GenBank/DDBJ databases">
        <title>Single cell metagenomics reveals metabolic interactions within the superorganism composed of flagellate Streblomastix strix and complex community of Bacteroidetes bacteria on its surface.</title>
        <authorList>
            <person name="Treitli S.C."/>
            <person name="Kolisko M."/>
            <person name="Husnik F."/>
            <person name="Keeling P."/>
            <person name="Hampl V."/>
        </authorList>
    </citation>
    <scope>NUCLEOTIDE SEQUENCE</scope>
    <source>
        <strain evidence="4">STM</strain>
    </source>
</reference>
<evidence type="ECO:0000313" key="4">
    <source>
        <dbReference type="EMBL" id="KAA6331289.1"/>
    </source>
</evidence>
<dbReference type="Pfam" id="PF16391">
    <property type="entry name" value="DUF5000"/>
    <property type="match status" value="1"/>
</dbReference>
<dbReference type="InterPro" id="IPR032164">
    <property type="entry name" value="DUF5000"/>
</dbReference>
<name>A0A5J4RC91_9ZZZZ</name>
<dbReference type="AlphaFoldDB" id="A0A5J4RC91"/>
<dbReference type="InterPro" id="IPR008979">
    <property type="entry name" value="Galactose-bd-like_sf"/>
</dbReference>
<feature type="domain" description="DUF4959" evidence="1">
    <location>
        <begin position="17"/>
        <end position="120"/>
    </location>
</feature>
<feature type="domain" description="DUF5126" evidence="3">
    <location>
        <begin position="121"/>
        <end position="223"/>
    </location>
</feature>
<evidence type="ECO:0008006" key="5">
    <source>
        <dbReference type="Google" id="ProtNLM"/>
    </source>
</evidence>
<protein>
    <recommendedName>
        <fullName evidence="5">F5/8 type C domain-containing protein</fullName>
    </recommendedName>
</protein>
<evidence type="ECO:0000259" key="1">
    <source>
        <dbReference type="Pfam" id="PF16323"/>
    </source>
</evidence>
<dbReference type="PROSITE" id="PS51257">
    <property type="entry name" value="PROKAR_LIPOPROTEIN"/>
    <property type="match status" value="1"/>
</dbReference>
<dbReference type="InterPro" id="IPR033431">
    <property type="entry name" value="DUF5126"/>
</dbReference>
<dbReference type="Pfam" id="PF17166">
    <property type="entry name" value="DUF5126"/>
    <property type="match status" value="1"/>
</dbReference>
<proteinExistence type="predicted"/>
<accession>A0A5J4RC91</accession>
<evidence type="ECO:0000259" key="3">
    <source>
        <dbReference type="Pfam" id="PF17166"/>
    </source>
</evidence>
<sequence length="390" mass="43866">MKTKYVFIISMLVAFFSCTEKKLEPISASLGKPGVVTDVISEALPGGVLLTYRIPNTEDLLEVKAVYTLSNGKTYEQSSSFYENKMKIEGFNDTNEHQIHVYTVNRAQIMSDPVTVSFTPLEPPLAKIARSISIISDFGGAQFRWENVDKYPINLEFFTPDSLGRMQLMRIITSELPEANLSLRGYTPDMRTFATLIRDNYGNATDTIKQTLLPFFEEKFNKTKMSIMKLSSDKSFTNWEGMDSYLIDDDKSTFGHSASNSIPTPFTIDLGAVGQVSRVVMFNRLFDDSYYSWGNPKDIEIYGRLERPSMSGDWSEWGNPIVVGELRKPSGLPSGTDTDEDIAYAEAGFEFVFPLDVGLLRYIRIVILSTQTGPTFTHPTEVDVYGEVKN</sequence>
<dbReference type="SUPFAM" id="SSF49785">
    <property type="entry name" value="Galactose-binding domain-like"/>
    <property type="match status" value="1"/>
</dbReference>
<evidence type="ECO:0000259" key="2">
    <source>
        <dbReference type="Pfam" id="PF16391"/>
    </source>
</evidence>
<dbReference type="Pfam" id="PF16323">
    <property type="entry name" value="DUF4959"/>
    <property type="match status" value="1"/>
</dbReference>